<evidence type="ECO:0000259" key="1">
    <source>
        <dbReference type="Pfam" id="PF09643"/>
    </source>
</evidence>
<dbReference type="InterPro" id="IPR019096">
    <property type="entry name" value="YopX_protein"/>
</dbReference>
<dbReference type="KEGG" id="vg:15042062"/>
<organism evidence="2 3">
    <name type="scientific">Bacillus phage PM1</name>
    <dbReference type="NCBI Taxonomy" id="547228"/>
    <lineage>
        <taxon>Viruses</taxon>
        <taxon>Duplodnaviria</taxon>
        <taxon>Heunggongvirae</taxon>
        <taxon>Uroviricota</taxon>
        <taxon>Caudoviricetes</taxon>
        <taxon>Pemunavirus</taxon>
        <taxon>Pemunavirus PM1</taxon>
    </lineage>
</organism>
<accession>M4ZRL6</accession>
<dbReference type="RefSeq" id="YP_007678067.1">
    <property type="nucleotide sequence ID" value="NC_020883.1"/>
</dbReference>
<evidence type="ECO:0000313" key="3">
    <source>
        <dbReference type="Proteomes" id="UP000011861"/>
    </source>
</evidence>
<dbReference type="EMBL" id="AB711120">
    <property type="protein sequence ID" value="BAM99121.1"/>
    <property type="molecule type" value="Genomic_DNA"/>
</dbReference>
<reference evidence="2 3" key="1">
    <citation type="journal article" date="2013" name="Virus Genes">
        <title>Complete nucleotide sequence of Bacillus subtilis (natto) bacteriophage PM1, a phage associated with disruption of food production.</title>
        <authorList>
            <person name="Umene K."/>
            <person name="Shiraishi A."/>
        </authorList>
    </citation>
    <scope>NUCLEOTIDE SEQUENCE [LARGE SCALE GENOMIC DNA]</scope>
    <source>
        <strain evidence="2">PM1</strain>
    </source>
</reference>
<dbReference type="Gene3D" id="2.30.30.290">
    <property type="entry name" value="YopX-like domains"/>
    <property type="match status" value="1"/>
</dbReference>
<dbReference type="Proteomes" id="UP000011861">
    <property type="component" value="Segment"/>
</dbReference>
<dbReference type="Pfam" id="PF09643">
    <property type="entry name" value="YopX"/>
    <property type="match status" value="1"/>
</dbReference>
<proteinExistence type="predicted"/>
<name>M4ZRL6_9CAUD</name>
<sequence>MNTAYRVWDGEQMCYYGDEGICLSIGELGSIEGKVFGWSVWLEGYGVIAHSGDGKSVLMNGTDQFQTHSRLRRIYARDIVQQEETAPGGLYGPEPFIGEVKMIEGQWCIVNEKKEECRPLFSETATNTILGDAFQNPELLEGAE</sequence>
<dbReference type="SUPFAM" id="SSF159006">
    <property type="entry name" value="YopX-like"/>
    <property type="match status" value="1"/>
</dbReference>
<feature type="domain" description="YopX protein" evidence="1">
    <location>
        <begin position="5"/>
        <end position="141"/>
    </location>
</feature>
<keyword evidence="3" id="KW-1185">Reference proteome</keyword>
<dbReference type="OrthoDB" id="26889at10239"/>
<protein>
    <recommendedName>
        <fullName evidence="1">YopX protein domain-containing protein</fullName>
    </recommendedName>
</protein>
<dbReference type="InterPro" id="IPR023385">
    <property type="entry name" value="YopX-like_C"/>
</dbReference>
<evidence type="ECO:0000313" key="2">
    <source>
        <dbReference type="EMBL" id="BAM99121.1"/>
    </source>
</evidence>
<dbReference type="Gene3D" id="2.10.70.50">
    <property type="match status" value="1"/>
</dbReference>
<dbReference type="GeneID" id="15042062"/>